<protein>
    <recommendedName>
        <fullName evidence="3">Nucleoside phosphorylase domain-containing protein</fullName>
    </recommendedName>
</protein>
<evidence type="ECO:0000313" key="1">
    <source>
        <dbReference type="EMBL" id="PWY83108.1"/>
    </source>
</evidence>
<comment type="caution">
    <text evidence="1">The sequence shown here is derived from an EMBL/GenBank/DDBJ whole genome shotgun (WGS) entry which is preliminary data.</text>
</comment>
<dbReference type="RefSeq" id="XP_025465893.1">
    <property type="nucleotide sequence ID" value="XM_025616327.1"/>
</dbReference>
<evidence type="ECO:0000313" key="2">
    <source>
        <dbReference type="Proteomes" id="UP000246702"/>
    </source>
</evidence>
<dbReference type="SUPFAM" id="SSF53167">
    <property type="entry name" value="Purine and uridine phosphorylases"/>
    <property type="match status" value="1"/>
</dbReference>
<dbReference type="Gene3D" id="3.40.50.1580">
    <property type="entry name" value="Nucleoside phosphorylase domain"/>
    <property type="match status" value="1"/>
</dbReference>
<keyword evidence="2" id="KW-1185">Reference proteome</keyword>
<name>A0A317WDH6_9EURO</name>
<dbReference type="STRING" id="1450535.A0A317WDH6"/>
<dbReference type="Proteomes" id="UP000246702">
    <property type="component" value="Unassembled WGS sequence"/>
</dbReference>
<reference evidence="1 2" key="1">
    <citation type="submission" date="2016-12" db="EMBL/GenBank/DDBJ databases">
        <title>The genomes of Aspergillus section Nigri reveals drivers in fungal speciation.</title>
        <authorList>
            <consortium name="DOE Joint Genome Institute"/>
            <person name="Vesth T.C."/>
            <person name="Nybo J."/>
            <person name="Theobald S."/>
            <person name="Brandl J."/>
            <person name="Frisvad J.C."/>
            <person name="Nielsen K.F."/>
            <person name="Lyhne E.K."/>
            <person name="Kogle M.E."/>
            <person name="Kuo A."/>
            <person name="Riley R."/>
            <person name="Clum A."/>
            <person name="Nolan M."/>
            <person name="Lipzen A."/>
            <person name="Salamov A."/>
            <person name="Henrissat B."/>
            <person name="Wiebenga A."/>
            <person name="De Vries R.P."/>
            <person name="Grigoriev I.V."/>
            <person name="Mortensen U.H."/>
            <person name="Andersen M.R."/>
            <person name="Baker S.E."/>
        </authorList>
    </citation>
    <scope>NUCLEOTIDE SEQUENCE [LARGE SCALE GENOMIC DNA]</scope>
    <source>
        <strain evidence="1 2">CBS 115572</strain>
    </source>
</reference>
<dbReference type="OrthoDB" id="3503419at2759"/>
<dbReference type="GO" id="GO:0003824">
    <property type="term" value="F:catalytic activity"/>
    <property type="evidence" value="ECO:0007669"/>
    <property type="project" value="InterPro"/>
</dbReference>
<proteinExistence type="predicted"/>
<dbReference type="GeneID" id="37118470"/>
<accession>A0A317WDH6</accession>
<dbReference type="AlphaFoldDB" id="A0A317WDH6"/>
<dbReference type="GO" id="GO:0009116">
    <property type="term" value="P:nucleoside metabolic process"/>
    <property type="evidence" value="ECO:0007669"/>
    <property type="project" value="InterPro"/>
</dbReference>
<dbReference type="EMBL" id="MSFK01000019">
    <property type="protein sequence ID" value="PWY83108.1"/>
    <property type="molecule type" value="Genomic_DNA"/>
</dbReference>
<organism evidence="1 2">
    <name type="scientific">Aspergillus sclerotioniger CBS 115572</name>
    <dbReference type="NCBI Taxonomy" id="1450535"/>
    <lineage>
        <taxon>Eukaryota</taxon>
        <taxon>Fungi</taxon>
        <taxon>Dikarya</taxon>
        <taxon>Ascomycota</taxon>
        <taxon>Pezizomycotina</taxon>
        <taxon>Eurotiomycetes</taxon>
        <taxon>Eurotiomycetidae</taxon>
        <taxon>Eurotiales</taxon>
        <taxon>Aspergillaceae</taxon>
        <taxon>Aspergillus</taxon>
        <taxon>Aspergillus subgen. Circumdati</taxon>
    </lineage>
</organism>
<dbReference type="InterPro" id="IPR035994">
    <property type="entry name" value="Nucleoside_phosphorylase_sf"/>
</dbReference>
<gene>
    <name evidence="1" type="ORF">BO94DRAFT_599582</name>
</gene>
<evidence type="ECO:0008006" key="3">
    <source>
        <dbReference type="Google" id="ProtNLM"/>
    </source>
</evidence>
<sequence length="301" mass="33633">MYESLSPYVSDRTPTLVSSRIWPRIIVRGHQDVLICGANNEDTSFDRQRTTAKMIDSETLEICCFPGKDHVHHYALLIAYHLALNDIQQSSVIECNLPTKVDTMGVIEQSNLRSMGKVDTVVLGCVEDLVVPTDEQDQWETGTSTANRLFAWKLFRRREGGVVSFLTCLFRPWGDILDTVVRALRHLNDVSCVLYTGKAGSLRPDDIPNDMLVTGDISYVAGKRVTWDNVLEPAISAARTSKVCRGINVTVMSPLVETDAWLNEWNGRADWVDCEVGHAAEACHVSQMRFGYLNLISDNVA</sequence>